<keyword evidence="1" id="KW-0812">Transmembrane</keyword>
<feature type="transmembrane region" description="Helical" evidence="1">
    <location>
        <begin position="26"/>
        <end position="45"/>
    </location>
</feature>
<dbReference type="HOGENOM" id="CLU_1539289_0_0_0"/>
<evidence type="ECO:0000256" key="1">
    <source>
        <dbReference type="SAM" id="Phobius"/>
    </source>
</evidence>
<keyword evidence="3" id="KW-1185">Reference proteome</keyword>
<dbReference type="KEGG" id="tsa:AciPR4_4060"/>
<sequence>MTFEQYKATYLALMAEKTKVKQNQSWKGYVSIALACLAIGLAPQLPAARTPVFSIFAVFILYSVACKPLARRAQEKCLKAIYDEEQAKLNDQVLTIDESGVSCDQSKGLATSHQTWPAFIKRIDTPDAFVFLPSPNTFLRIPKEHLTLADQQLILEWSSRPQGLGNSTQLPKSQ</sequence>
<dbReference type="STRING" id="401053.AciPR4_4060"/>
<reference evidence="2 3" key="1">
    <citation type="journal article" date="2012" name="Stand. Genomic Sci.">
        <title>Complete genome sequence of Terriglobus saanensis type strain SP1PR4(T), an Acidobacteria from tundra soil.</title>
        <authorList>
            <person name="Rawat S.R."/>
            <person name="Mannisto M.K."/>
            <person name="Starovoytov V."/>
            <person name="Goodwin L."/>
            <person name="Nolan M."/>
            <person name="Hauser L."/>
            <person name="Land M."/>
            <person name="Davenport K.W."/>
            <person name="Woyke T."/>
            <person name="Haggblom M.M."/>
        </authorList>
    </citation>
    <scope>NUCLEOTIDE SEQUENCE</scope>
    <source>
        <strain evidence="3">ATCC BAA-1853 / DSM 23119 / SP1PR4</strain>
    </source>
</reference>
<evidence type="ECO:0008006" key="4">
    <source>
        <dbReference type="Google" id="ProtNLM"/>
    </source>
</evidence>
<name>E8V4I5_TERSS</name>
<dbReference type="EMBL" id="CP002467">
    <property type="protein sequence ID" value="ADV84809.1"/>
    <property type="molecule type" value="Genomic_DNA"/>
</dbReference>
<gene>
    <name evidence="2" type="ordered locus">AciPR4_4060</name>
</gene>
<protein>
    <recommendedName>
        <fullName evidence="4">YcxB-like protein domain-containing protein</fullName>
    </recommendedName>
</protein>
<keyword evidence="1" id="KW-1133">Transmembrane helix</keyword>
<feature type="transmembrane region" description="Helical" evidence="1">
    <location>
        <begin position="51"/>
        <end position="70"/>
    </location>
</feature>
<evidence type="ECO:0000313" key="3">
    <source>
        <dbReference type="Proteomes" id="UP000006844"/>
    </source>
</evidence>
<keyword evidence="1" id="KW-0472">Membrane</keyword>
<evidence type="ECO:0000313" key="2">
    <source>
        <dbReference type="EMBL" id="ADV84809.1"/>
    </source>
</evidence>
<proteinExistence type="predicted"/>
<dbReference type="Proteomes" id="UP000006844">
    <property type="component" value="Chromosome"/>
</dbReference>
<dbReference type="AlphaFoldDB" id="E8V4I5"/>
<organism evidence="2 3">
    <name type="scientific">Terriglobus saanensis (strain ATCC BAA-1853 / DSM 23119 / SP1PR4)</name>
    <dbReference type="NCBI Taxonomy" id="401053"/>
    <lineage>
        <taxon>Bacteria</taxon>
        <taxon>Pseudomonadati</taxon>
        <taxon>Acidobacteriota</taxon>
        <taxon>Terriglobia</taxon>
        <taxon>Terriglobales</taxon>
        <taxon>Acidobacteriaceae</taxon>
        <taxon>Terriglobus</taxon>
    </lineage>
</organism>
<accession>E8V4I5</accession>